<proteinExistence type="predicted"/>
<evidence type="ECO:0000256" key="1">
    <source>
        <dbReference type="SAM" id="MobiDB-lite"/>
    </source>
</evidence>
<sequence length="553" mass="60917">MDGDQPNPTAESTHSTTGNPEFPSHASGMFSHSQHFTIIGGTFTNITNNYYAAASSLPSDFRMIPLGDIDLRWQIRVDEYTGVARSQRQRACVRRIHSAKARIDGRRTRVTVAMYQGNGAEEAVRNYISSEFHRDLASLSCTNWIRCSTGRLCTDLTQPSTEWISFTQGEFPGLPGIYAMSASHTEASGVVIDSLTLQQYHLVCYDHLVHTRQRITISTSTTVNLGAVFDCSSNPLEDAIEISFLPSAEAHYVNEWMIVGGSTGEGTTREIMPHGWTRFQSSDVINSIFCLSFDIPPNPDTWLSQANHIFRRLNIMSNFGDYVALDHLEFVLGISAPTGDPPVGFLFLCPEEDFQTGPASFCFPASSAYWSLDPSGVDRLSPEEATRLGFPSFELSISAAGVYWDSSVYEGLRQFHEANGFDPYSQDVARHLGEPLYQVCPQADAPFAYINSEDENFDADVDSDCNSLCTDEYESECPPTSACDDSDGGNCGPGHAEIANCKNHTSETSLEDMLAEEVCSPSRSLNVLMGIQLVAILFLGLSWVYDHISVSFV</sequence>
<dbReference type="EMBL" id="JACAZH010000066">
    <property type="protein sequence ID" value="KAF7330676.1"/>
    <property type="molecule type" value="Genomic_DNA"/>
</dbReference>
<keyword evidence="3" id="KW-1185">Reference proteome</keyword>
<dbReference type="Proteomes" id="UP000623467">
    <property type="component" value="Unassembled WGS sequence"/>
</dbReference>
<name>A0A8H6WY94_9AGAR</name>
<evidence type="ECO:0000313" key="2">
    <source>
        <dbReference type="EMBL" id="KAF7330676.1"/>
    </source>
</evidence>
<dbReference type="AlphaFoldDB" id="A0A8H6WY94"/>
<feature type="compositionally biased region" description="Polar residues" evidence="1">
    <location>
        <begin position="1"/>
        <end position="19"/>
    </location>
</feature>
<reference evidence="2" key="1">
    <citation type="submission" date="2020-05" db="EMBL/GenBank/DDBJ databases">
        <title>Mycena genomes resolve the evolution of fungal bioluminescence.</title>
        <authorList>
            <person name="Tsai I.J."/>
        </authorList>
    </citation>
    <scope>NUCLEOTIDE SEQUENCE</scope>
    <source>
        <strain evidence="2">160909Yilan</strain>
    </source>
</reference>
<accession>A0A8H6WY94</accession>
<dbReference type="OrthoDB" id="258495at2759"/>
<feature type="region of interest" description="Disordered" evidence="1">
    <location>
        <begin position="1"/>
        <end position="27"/>
    </location>
</feature>
<protein>
    <submittedName>
        <fullName evidence="2">Uncharacterized protein</fullName>
    </submittedName>
</protein>
<organism evidence="2 3">
    <name type="scientific">Mycena sanguinolenta</name>
    <dbReference type="NCBI Taxonomy" id="230812"/>
    <lineage>
        <taxon>Eukaryota</taxon>
        <taxon>Fungi</taxon>
        <taxon>Dikarya</taxon>
        <taxon>Basidiomycota</taxon>
        <taxon>Agaricomycotina</taxon>
        <taxon>Agaricomycetes</taxon>
        <taxon>Agaricomycetidae</taxon>
        <taxon>Agaricales</taxon>
        <taxon>Marasmiineae</taxon>
        <taxon>Mycenaceae</taxon>
        <taxon>Mycena</taxon>
    </lineage>
</organism>
<comment type="caution">
    <text evidence="2">The sequence shown here is derived from an EMBL/GenBank/DDBJ whole genome shotgun (WGS) entry which is preliminary data.</text>
</comment>
<evidence type="ECO:0000313" key="3">
    <source>
        <dbReference type="Proteomes" id="UP000623467"/>
    </source>
</evidence>
<gene>
    <name evidence="2" type="ORF">MSAN_02453000</name>
</gene>